<evidence type="ECO:0000313" key="2">
    <source>
        <dbReference type="Proteomes" id="UP000254771"/>
    </source>
</evidence>
<keyword evidence="2" id="KW-1185">Reference proteome</keyword>
<dbReference type="InterPro" id="IPR036280">
    <property type="entry name" value="Multihaem_cyt_sf"/>
</dbReference>
<dbReference type="SUPFAM" id="SSF48695">
    <property type="entry name" value="Multiheme cytochromes"/>
    <property type="match status" value="1"/>
</dbReference>
<dbReference type="Gene3D" id="3.90.10.10">
    <property type="entry name" value="Cytochrome C3"/>
    <property type="match status" value="1"/>
</dbReference>
<sequence>MKNRGDVCMACHPFSGTKLTDLKMLSKLETLSNEPLEAICHECHVAERSAPIACEYCHPDTHAIRPEDHSFDYKTIHGEAAIKDQAACRLCHLDLSFCTDCHFRRNTPHRVNHPLGYRDRHGLEARMDPATCGSCHNAGYCRECHRGGNP</sequence>
<accession>A0A370DFH8</accession>
<dbReference type="EMBL" id="QFXE01000018">
    <property type="protein sequence ID" value="RDH83678.1"/>
    <property type="molecule type" value="Genomic_DNA"/>
</dbReference>
<name>A0A370DFH8_9GAMM</name>
<reference evidence="1 2" key="1">
    <citation type="journal article" date="2018" name="ISME J.">
        <title>Endosymbiont genomes yield clues of tubeworm success.</title>
        <authorList>
            <person name="Li Y."/>
            <person name="Liles M.R."/>
            <person name="Halanych K.M."/>
        </authorList>
    </citation>
    <scope>NUCLEOTIDE SEQUENCE [LARGE SCALE GENOMIC DNA]</scope>
    <source>
        <strain evidence="1">A1462</strain>
    </source>
</reference>
<evidence type="ECO:0000313" key="1">
    <source>
        <dbReference type="EMBL" id="RDH83678.1"/>
    </source>
</evidence>
<dbReference type="Proteomes" id="UP000254771">
    <property type="component" value="Unassembled WGS sequence"/>
</dbReference>
<organism evidence="1 2">
    <name type="scientific">endosymbiont of Escarpia spicata</name>
    <dbReference type="NCBI Taxonomy" id="2200908"/>
    <lineage>
        <taxon>Bacteria</taxon>
        <taxon>Pseudomonadati</taxon>
        <taxon>Pseudomonadota</taxon>
        <taxon>Gammaproteobacteria</taxon>
        <taxon>sulfur-oxidizing symbionts</taxon>
    </lineage>
</organism>
<dbReference type="AlphaFoldDB" id="A0A370DFH8"/>
<proteinExistence type="predicted"/>
<protein>
    <submittedName>
        <fullName evidence="1">Uncharacterized protein</fullName>
    </submittedName>
</protein>
<comment type="caution">
    <text evidence="1">The sequence shown here is derived from an EMBL/GenBank/DDBJ whole genome shotgun (WGS) entry which is preliminary data.</text>
</comment>
<gene>
    <name evidence="1" type="ORF">DIZ78_13840</name>
</gene>